<keyword evidence="2" id="KW-1185">Reference proteome</keyword>
<accession>E8N216</accession>
<dbReference type="HOGENOM" id="CLU_1049443_0_0_0"/>
<dbReference type="InterPro" id="IPR045706">
    <property type="entry name" value="DUF6062"/>
</dbReference>
<dbReference type="AlphaFoldDB" id="E8N216"/>
<dbReference type="OrthoDB" id="9810814at2"/>
<protein>
    <submittedName>
        <fullName evidence="1">Uncharacterized protein</fullName>
    </submittedName>
</protein>
<evidence type="ECO:0000313" key="2">
    <source>
        <dbReference type="Proteomes" id="UP000008922"/>
    </source>
</evidence>
<sequence>MPFALTLIRLEEALRKPGCAVCRLEHEAALSAVDHLLWEQTNDPQTRQNVRQASGFCPEHTRLLTAMELSRSGPVLGVNLIYESLIESTLDDLRQRRAARKAPWTGWFRRAQPPAAMQCPICQQVHQAGMNILSSLMQALEERDERLREAYLQSDGICLRHLRGWLDAPGERFPRATDFVLEDTMERLKTQRGHMLEYIRKQNWEYREEALTPEERRAWIKVLTIFTGLPAERFDHHLPEF</sequence>
<dbReference type="eggNOG" id="ENOG503325R">
    <property type="taxonomic scope" value="Bacteria"/>
</dbReference>
<evidence type="ECO:0000313" key="1">
    <source>
        <dbReference type="EMBL" id="BAJ64963.1"/>
    </source>
</evidence>
<gene>
    <name evidence="1" type="ordered locus">ANT_29370</name>
</gene>
<dbReference type="EMBL" id="AP012029">
    <property type="protein sequence ID" value="BAJ64963.1"/>
    <property type="molecule type" value="Genomic_DNA"/>
</dbReference>
<dbReference type="InParanoid" id="E8N216"/>
<proteinExistence type="predicted"/>
<dbReference type="RefSeq" id="WP_013561307.1">
    <property type="nucleotide sequence ID" value="NC_014960.1"/>
</dbReference>
<dbReference type="KEGG" id="atm:ANT_29370"/>
<name>E8N216_ANATU</name>
<dbReference type="Pfam" id="PF19538">
    <property type="entry name" value="DUF6062"/>
    <property type="match status" value="1"/>
</dbReference>
<organism evidence="1 2">
    <name type="scientific">Anaerolinea thermophila (strain DSM 14523 / JCM 11388 / NBRC 100420 / UNI-1)</name>
    <dbReference type="NCBI Taxonomy" id="926569"/>
    <lineage>
        <taxon>Bacteria</taxon>
        <taxon>Bacillati</taxon>
        <taxon>Chloroflexota</taxon>
        <taxon>Anaerolineae</taxon>
        <taxon>Anaerolineales</taxon>
        <taxon>Anaerolineaceae</taxon>
        <taxon>Anaerolinea</taxon>
    </lineage>
</organism>
<dbReference type="STRING" id="926569.ANT_29370"/>
<reference evidence="1 2" key="1">
    <citation type="submission" date="2010-12" db="EMBL/GenBank/DDBJ databases">
        <title>Whole genome sequence of Anaerolinea thermophila UNI-1.</title>
        <authorList>
            <person name="Narita-Yamada S."/>
            <person name="Kishi E."/>
            <person name="Watanabe Y."/>
            <person name="Takasaki K."/>
            <person name="Ankai A."/>
            <person name="Oguchi A."/>
            <person name="Fukui S."/>
            <person name="Takahashi M."/>
            <person name="Yashiro I."/>
            <person name="Hosoyama A."/>
            <person name="Sekiguchi Y."/>
            <person name="Hanada S."/>
            <person name="Fujita N."/>
        </authorList>
    </citation>
    <scope>NUCLEOTIDE SEQUENCE [LARGE SCALE GENOMIC DNA]</scope>
    <source>
        <strain evidence="2">DSM 14523 / JCM 11388 / NBRC 100420 / UNI-1</strain>
    </source>
</reference>
<dbReference type="Proteomes" id="UP000008922">
    <property type="component" value="Chromosome"/>
</dbReference>